<evidence type="ECO:0000313" key="2">
    <source>
        <dbReference type="Proteomes" id="UP000265618"/>
    </source>
</evidence>
<comment type="caution">
    <text evidence="1">The sequence shown here is derived from an EMBL/GenBank/DDBJ whole genome shotgun (WGS) entry which is preliminary data.</text>
</comment>
<organism evidence="1 2">
    <name type="scientific">Kipferlia bialata</name>
    <dbReference type="NCBI Taxonomy" id="797122"/>
    <lineage>
        <taxon>Eukaryota</taxon>
        <taxon>Metamonada</taxon>
        <taxon>Carpediemonas-like organisms</taxon>
        <taxon>Kipferlia</taxon>
    </lineage>
</organism>
<accession>A0A391NRZ7</accession>
<proteinExistence type="predicted"/>
<sequence length="17" mass="1977">YGHMTEAHGDNWFAVQN</sequence>
<reference evidence="1 2" key="1">
    <citation type="journal article" date="2018" name="PLoS ONE">
        <title>The draft genome of Kipferlia bialata reveals reductive genome evolution in fornicate parasites.</title>
        <authorList>
            <person name="Tanifuji G."/>
            <person name="Takabayashi S."/>
            <person name="Kume K."/>
            <person name="Takagi M."/>
            <person name="Nakayama T."/>
            <person name="Kamikawa R."/>
            <person name="Inagaki Y."/>
            <person name="Hashimoto T."/>
        </authorList>
    </citation>
    <scope>NUCLEOTIDE SEQUENCE [LARGE SCALE GENOMIC DNA]</scope>
    <source>
        <strain evidence="1">NY0173</strain>
    </source>
</reference>
<dbReference type="Proteomes" id="UP000265618">
    <property type="component" value="Unassembled WGS sequence"/>
</dbReference>
<evidence type="ECO:0000313" key="1">
    <source>
        <dbReference type="EMBL" id="GCA62886.1"/>
    </source>
</evidence>
<name>A0A391NRZ7_9EUKA</name>
<keyword evidence="2" id="KW-1185">Reference proteome</keyword>
<dbReference type="AlphaFoldDB" id="A0A391NRZ7"/>
<feature type="non-terminal residue" evidence="1">
    <location>
        <position position="1"/>
    </location>
</feature>
<protein>
    <submittedName>
        <fullName evidence="1">Uncharacterized protein</fullName>
    </submittedName>
</protein>
<gene>
    <name evidence="1" type="ORF">KIPB_006414</name>
</gene>
<dbReference type="EMBL" id="BDIP01001645">
    <property type="protein sequence ID" value="GCA62886.1"/>
    <property type="molecule type" value="Genomic_DNA"/>
</dbReference>